<keyword evidence="1" id="KW-1133">Transmembrane helix</keyword>
<dbReference type="EMBL" id="CP036339">
    <property type="protein sequence ID" value="QDT73751.1"/>
    <property type="molecule type" value="Genomic_DNA"/>
</dbReference>
<accession>A0A517TZF8</accession>
<dbReference type="Proteomes" id="UP000317909">
    <property type="component" value="Chromosome"/>
</dbReference>
<evidence type="ECO:0000313" key="2">
    <source>
        <dbReference type="EMBL" id="QDT73751.1"/>
    </source>
</evidence>
<dbReference type="AlphaFoldDB" id="A0A517TZF8"/>
<organism evidence="2 3">
    <name type="scientific">Lacipirellula limnantheis</name>
    <dbReference type="NCBI Taxonomy" id="2528024"/>
    <lineage>
        <taxon>Bacteria</taxon>
        <taxon>Pseudomonadati</taxon>
        <taxon>Planctomycetota</taxon>
        <taxon>Planctomycetia</taxon>
        <taxon>Pirellulales</taxon>
        <taxon>Lacipirellulaceae</taxon>
        <taxon>Lacipirellula</taxon>
    </lineage>
</organism>
<gene>
    <name evidence="2" type="ORF">I41_29420</name>
</gene>
<dbReference type="RefSeq" id="WP_145433342.1">
    <property type="nucleotide sequence ID" value="NZ_CP036339.1"/>
</dbReference>
<reference evidence="2 3" key="1">
    <citation type="submission" date="2019-02" db="EMBL/GenBank/DDBJ databases">
        <title>Deep-cultivation of Planctomycetes and their phenomic and genomic characterization uncovers novel biology.</title>
        <authorList>
            <person name="Wiegand S."/>
            <person name="Jogler M."/>
            <person name="Boedeker C."/>
            <person name="Pinto D."/>
            <person name="Vollmers J."/>
            <person name="Rivas-Marin E."/>
            <person name="Kohn T."/>
            <person name="Peeters S.H."/>
            <person name="Heuer A."/>
            <person name="Rast P."/>
            <person name="Oberbeckmann S."/>
            <person name="Bunk B."/>
            <person name="Jeske O."/>
            <person name="Meyerdierks A."/>
            <person name="Storesund J.E."/>
            <person name="Kallscheuer N."/>
            <person name="Luecker S."/>
            <person name="Lage O.M."/>
            <person name="Pohl T."/>
            <person name="Merkel B.J."/>
            <person name="Hornburger P."/>
            <person name="Mueller R.-W."/>
            <person name="Bruemmer F."/>
            <person name="Labrenz M."/>
            <person name="Spormann A.M."/>
            <person name="Op den Camp H."/>
            <person name="Overmann J."/>
            <person name="Amann R."/>
            <person name="Jetten M.S.M."/>
            <person name="Mascher T."/>
            <person name="Medema M.H."/>
            <person name="Devos D.P."/>
            <person name="Kaster A.-K."/>
            <person name="Ovreas L."/>
            <person name="Rohde M."/>
            <person name="Galperin M.Y."/>
            <person name="Jogler C."/>
        </authorList>
    </citation>
    <scope>NUCLEOTIDE SEQUENCE [LARGE SCALE GENOMIC DNA]</scope>
    <source>
        <strain evidence="2 3">I41</strain>
    </source>
</reference>
<name>A0A517TZF8_9BACT</name>
<protein>
    <submittedName>
        <fullName evidence="2">Uncharacterized protein</fullName>
    </submittedName>
</protein>
<keyword evidence="1" id="KW-0472">Membrane</keyword>
<keyword evidence="3" id="KW-1185">Reference proteome</keyword>
<keyword evidence="1" id="KW-0812">Transmembrane</keyword>
<sequence length="104" mass="10618">MIRTRLSIRGLALLVTAAAVIFAVASQPAAVLGLGAGALSVPLALLVQAGFFALGGAFGRWLGPIDVVARTSRGGIEYSSLARTAGRRQEIGAETADVQRGDGR</sequence>
<evidence type="ECO:0000256" key="1">
    <source>
        <dbReference type="SAM" id="Phobius"/>
    </source>
</evidence>
<evidence type="ECO:0000313" key="3">
    <source>
        <dbReference type="Proteomes" id="UP000317909"/>
    </source>
</evidence>
<feature type="transmembrane region" description="Helical" evidence="1">
    <location>
        <begin position="43"/>
        <end position="63"/>
    </location>
</feature>
<dbReference type="KEGG" id="llh:I41_29420"/>
<proteinExistence type="predicted"/>